<keyword evidence="2 3" id="KW-0175">Coiled coil</keyword>
<name>A0A4R3NXF4_9HYPH</name>
<dbReference type="PANTHER" id="PTHR32347:SF23">
    <property type="entry name" value="BLL5650 PROTEIN"/>
    <property type="match status" value="1"/>
</dbReference>
<evidence type="ECO:0000256" key="1">
    <source>
        <dbReference type="ARBA" id="ARBA00004196"/>
    </source>
</evidence>
<feature type="signal peptide" evidence="4">
    <location>
        <begin position="1"/>
        <end position="27"/>
    </location>
</feature>
<keyword evidence="6" id="KW-1185">Reference proteome</keyword>
<reference evidence="5 6" key="1">
    <citation type="submission" date="2019-03" db="EMBL/GenBank/DDBJ databases">
        <title>Freshwater and sediment microbial communities from various areas in North America, analyzing microbe dynamics in response to fracking.</title>
        <authorList>
            <person name="Lamendella R."/>
        </authorList>
    </citation>
    <scope>NUCLEOTIDE SEQUENCE [LARGE SCALE GENOMIC DNA]</scope>
    <source>
        <strain evidence="5 6">175.2</strain>
    </source>
</reference>
<organism evidence="5 6">
    <name type="scientific">Martelella mediterranea</name>
    <dbReference type="NCBI Taxonomy" id="293089"/>
    <lineage>
        <taxon>Bacteria</taxon>
        <taxon>Pseudomonadati</taxon>
        <taxon>Pseudomonadota</taxon>
        <taxon>Alphaproteobacteria</taxon>
        <taxon>Hyphomicrobiales</taxon>
        <taxon>Aurantimonadaceae</taxon>
        <taxon>Martelella</taxon>
    </lineage>
</organism>
<evidence type="ECO:0000256" key="2">
    <source>
        <dbReference type="ARBA" id="ARBA00023054"/>
    </source>
</evidence>
<evidence type="ECO:0000256" key="3">
    <source>
        <dbReference type="SAM" id="Coils"/>
    </source>
</evidence>
<dbReference type="EMBL" id="SMAR01000001">
    <property type="protein sequence ID" value="TCT45074.1"/>
    <property type="molecule type" value="Genomic_DNA"/>
</dbReference>
<evidence type="ECO:0000256" key="4">
    <source>
        <dbReference type="SAM" id="SignalP"/>
    </source>
</evidence>
<feature type="coiled-coil region" evidence="3">
    <location>
        <begin position="172"/>
        <end position="231"/>
    </location>
</feature>
<evidence type="ECO:0000313" key="6">
    <source>
        <dbReference type="Proteomes" id="UP000295097"/>
    </source>
</evidence>
<dbReference type="AlphaFoldDB" id="A0A4R3NXF4"/>
<dbReference type="Gene3D" id="2.40.420.20">
    <property type="match status" value="1"/>
</dbReference>
<dbReference type="PANTHER" id="PTHR32347">
    <property type="entry name" value="EFFLUX SYSTEM COMPONENT YKNX-RELATED"/>
    <property type="match status" value="1"/>
</dbReference>
<comment type="subcellular location">
    <subcellularLocation>
        <location evidence="1">Cell envelope</location>
    </subcellularLocation>
</comment>
<accession>A0A4R3NXF4</accession>
<dbReference type="GO" id="GO:0030313">
    <property type="term" value="C:cell envelope"/>
    <property type="evidence" value="ECO:0007669"/>
    <property type="project" value="UniProtKB-SubCell"/>
</dbReference>
<sequence length="406" mass="44203">MKSCIQSIKLMPFALLLAAASPAISHAEDVQASATVDQAPGNAKNAVPVEIRPFRKALERRCEIGYGGAVPLLAPMKGALRLSVEQGAQVKKDDVIGTFSTDTLEPKLAEAKRSVAYVKARLDYRAGVYLENLSAIHTLDEAGKSAARDHLAAQVADMKRLYGKGRLALGRFQDAQRRLDAADAALEQARRRHQMEMREANLNVISLQNDLARQEAELGRLQQEKHEATFLAPTAGRLIDIETASVSGRSLNVEEGERLALVVDPGMMGARLTFDRREMQLVRNADIQVTLENSGEQYDARILSVQAVESEAERRLGHFRNEIEIGFAAREGAVPVGADATCRFTRPEAETAPAVPVAAIRMGNGGNYVEKVKEGGSERVKVELGEVSENYARVLSGLKPGDRVLE</sequence>
<evidence type="ECO:0000313" key="5">
    <source>
        <dbReference type="EMBL" id="TCT45074.1"/>
    </source>
</evidence>
<dbReference type="InterPro" id="IPR050465">
    <property type="entry name" value="UPF0194_transport"/>
</dbReference>
<feature type="chain" id="PRO_5020506964" evidence="4">
    <location>
        <begin position="28"/>
        <end position="406"/>
    </location>
</feature>
<dbReference type="RefSeq" id="WP_132307618.1">
    <property type="nucleotide sequence ID" value="NZ_SMAR01000001.1"/>
</dbReference>
<dbReference type="OrthoDB" id="7913680at2"/>
<protein>
    <submittedName>
        <fullName evidence="5">HlyD family secretion protein</fullName>
    </submittedName>
</protein>
<keyword evidence="4" id="KW-0732">Signal</keyword>
<comment type="caution">
    <text evidence="5">The sequence shown here is derived from an EMBL/GenBank/DDBJ whole genome shotgun (WGS) entry which is preliminary data.</text>
</comment>
<proteinExistence type="predicted"/>
<dbReference type="Proteomes" id="UP000295097">
    <property type="component" value="Unassembled WGS sequence"/>
</dbReference>
<gene>
    <name evidence="5" type="ORF">EDC90_1001215</name>
</gene>